<accession>A0A812RGV5</accession>
<protein>
    <submittedName>
        <fullName evidence="1">Uncharacterized protein</fullName>
    </submittedName>
</protein>
<organism evidence="1 2">
    <name type="scientific">Symbiodinium natans</name>
    <dbReference type="NCBI Taxonomy" id="878477"/>
    <lineage>
        <taxon>Eukaryota</taxon>
        <taxon>Sar</taxon>
        <taxon>Alveolata</taxon>
        <taxon>Dinophyceae</taxon>
        <taxon>Suessiales</taxon>
        <taxon>Symbiodiniaceae</taxon>
        <taxon>Symbiodinium</taxon>
    </lineage>
</organism>
<sequence length="426" mass="48040">MQSLLVRNTARQSKMQSVDCDPQIGDEMDDEMMDVACEALREIDDDKAEEMAAKIWLQGLEYGDGVNIMANAGFKQDLGEGGDFVVKTNWRDQSFHAYPTAIGDTIDHADNHCLLRTLIFLREVRENKPHSDAKQTLGLQFVELLKALLEGILEVLDFDLVDVEDRRDGDLANQVEATELWKTYCQNIEAKLMTNPTVELTDNFECNHTYHLNGDGVWKSAADHAKYRLTESQNNQNILQLFLTKDEKSGKKINGGNGNTNGNTENARVLSFIDKTHLLTNPLTPYRPIVHIDEQQMIMEAHDREFRNVSVWRINHDDYVADTDVKVENPGGFEGTLYLRVQEEAVTGNVYVTGRWDAEQGTVRPHHWESQPGNKSLSMLQDDFNKAGLLDACCGDGCCYRRACLVQVQKKLNELNMGQNTAGPGN</sequence>
<evidence type="ECO:0000313" key="2">
    <source>
        <dbReference type="Proteomes" id="UP000604046"/>
    </source>
</evidence>
<dbReference type="AlphaFoldDB" id="A0A812RGV5"/>
<proteinExistence type="predicted"/>
<keyword evidence="2" id="KW-1185">Reference proteome</keyword>
<gene>
    <name evidence="1" type="ORF">SNAT2548_LOCUS23835</name>
</gene>
<name>A0A812RGV5_9DINO</name>
<evidence type="ECO:0000313" key="1">
    <source>
        <dbReference type="EMBL" id="CAE7438710.1"/>
    </source>
</evidence>
<dbReference type="EMBL" id="CAJNDS010002336">
    <property type="protein sequence ID" value="CAE7438710.1"/>
    <property type="molecule type" value="Genomic_DNA"/>
</dbReference>
<dbReference type="Proteomes" id="UP000604046">
    <property type="component" value="Unassembled WGS sequence"/>
</dbReference>
<reference evidence="1" key="1">
    <citation type="submission" date="2021-02" db="EMBL/GenBank/DDBJ databases">
        <authorList>
            <person name="Dougan E. K."/>
            <person name="Rhodes N."/>
            <person name="Thang M."/>
            <person name="Chan C."/>
        </authorList>
    </citation>
    <scope>NUCLEOTIDE SEQUENCE</scope>
</reference>
<comment type="caution">
    <text evidence="1">The sequence shown here is derived from an EMBL/GenBank/DDBJ whole genome shotgun (WGS) entry which is preliminary data.</text>
</comment>